<evidence type="ECO:0000256" key="8">
    <source>
        <dbReference type="SAM" id="Coils"/>
    </source>
</evidence>
<dbReference type="RefSeq" id="WP_048550388.1">
    <property type="nucleotide sequence ID" value="NZ_HF570958.1"/>
</dbReference>
<feature type="transmembrane region" description="Helical" evidence="9">
    <location>
        <begin position="179"/>
        <end position="204"/>
    </location>
</feature>
<keyword evidence="5" id="KW-0406">Ion transport</keyword>
<evidence type="ECO:0000256" key="4">
    <source>
        <dbReference type="ARBA" id="ARBA00022989"/>
    </source>
</evidence>
<dbReference type="PRINTS" id="PR00169">
    <property type="entry name" value="KCHANNEL"/>
</dbReference>
<evidence type="ECO:0000256" key="5">
    <source>
        <dbReference type="ARBA" id="ARBA00023065"/>
    </source>
</evidence>
<protein>
    <submittedName>
        <fullName evidence="11">Ion transport 2 domain protein</fullName>
    </submittedName>
</protein>
<proteinExistence type="predicted"/>
<keyword evidence="6 9" id="KW-0472">Membrane</keyword>
<dbReference type="Gene3D" id="1.20.5.110">
    <property type="match status" value="1"/>
</dbReference>
<feature type="transmembrane region" description="Helical" evidence="9">
    <location>
        <begin position="117"/>
        <end position="137"/>
    </location>
</feature>
<organism evidence="11 12">
    <name type="scientific">Nostocoides japonicum T1-X7</name>
    <dbReference type="NCBI Taxonomy" id="1194083"/>
    <lineage>
        <taxon>Bacteria</taxon>
        <taxon>Bacillati</taxon>
        <taxon>Actinomycetota</taxon>
        <taxon>Actinomycetes</taxon>
        <taxon>Micrococcales</taxon>
        <taxon>Intrasporangiaceae</taxon>
        <taxon>Nostocoides</taxon>
    </lineage>
</organism>
<feature type="transmembrane region" description="Helical" evidence="9">
    <location>
        <begin position="16"/>
        <end position="34"/>
    </location>
</feature>
<reference evidence="11 12" key="1">
    <citation type="journal article" date="2013" name="ISME J.">
        <title>A metabolic model for members of the genus Tetrasphaera involved in enhanced biological phosphorus removal.</title>
        <authorList>
            <person name="Kristiansen R."/>
            <person name="Nguyen H.T.T."/>
            <person name="Saunders A.M."/>
            <person name="Nielsen J.L."/>
            <person name="Wimmer R."/>
            <person name="Le V.Q."/>
            <person name="McIlroy S.J."/>
            <person name="Petrovski S."/>
            <person name="Seviour R.J."/>
            <person name="Calteau A."/>
            <person name="Nielsen K.L."/>
            <person name="Nielsen P.H."/>
        </authorList>
    </citation>
    <scope>NUCLEOTIDE SEQUENCE [LARGE SCALE GENOMIC DNA]</scope>
    <source>
        <strain evidence="11 12">T1-X7</strain>
    </source>
</reference>
<evidence type="ECO:0000313" key="11">
    <source>
        <dbReference type="EMBL" id="CCH77641.1"/>
    </source>
</evidence>
<keyword evidence="4 9" id="KW-1133">Transmembrane helix</keyword>
<evidence type="ECO:0000256" key="2">
    <source>
        <dbReference type="ARBA" id="ARBA00022448"/>
    </source>
</evidence>
<dbReference type="AlphaFoldDB" id="A0A077LVD0"/>
<keyword evidence="8" id="KW-0175">Coiled coil</keyword>
<keyword evidence="7" id="KW-0407">Ion channel</keyword>
<comment type="caution">
    <text evidence="11">The sequence shown here is derived from an EMBL/GenBank/DDBJ whole genome shotgun (WGS) entry which is preliminary data.</text>
</comment>
<dbReference type="Gene3D" id="1.20.120.350">
    <property type="entry name" value="Voltage-gated potassium channels. Chain C"/>
    <property type="match status" value="1"/>
</dbReference>
<evidence type="ECO:0000256" key="1">
    <source>
        <dbReference type="ARBA" id="ARBA00004141"/>
    </source>
</evidence>
<evidence type="ECO:0000256" key="6">
    <source>
        <dbReference type="ARBA" id="ARBA00023136"/>
    </source>
</evidence>
<dbReference type="GO" id="GO:0005249">
    <property type="term" value="F:voltage-gated potassium channel activity"/>
    <property type="evidence" value="ECO:0007669"/>
    <property type="project" value="InterPro"/>
</dbReference>
<feature type="coiled-coil region" evidence="8">
    <location>
        <begin position="215"/>
        <end position="242"/>
    </location>
</feature>
<gene>
    <name evidence="11" type="ORF">BN12_210009</name>
</gene>
<comment type="subcellular location">
    <subcellularLocation>
        <location evidence="1">Membrane</location>
        <topology evidence="1">Multi-pass membrane protein</topology>
    </subcellularLocation>
</comment>
<accession>A0A077LVD0</accession>
<sequence length="250" mass="27424">MAALSRYDRWRDRAELPLTIAAVVFIVAYAVPILDTHLADPVVRALSIVSWVTWAAFGVDYAARLLLARRRAHFVRTHVLDLALVALPLWRPLRALRVVTLISVVNRRAGSTLRGRVATYVTMGTLGVLLVSSLAVLDAERGAPKATITTFGDALWWSITTMTTVGYGDLYPVTFTGRIVAAGLMICGVALLGIVTASFASWFLRRVADDEAAVQQATLRDIDALRAEVSDLRSEIRQLTRAVTPRTPDR</sequence>
<evidence type="ECO:0000256" key="9">
    <source>
        <dbReference type="SAM" id="Phobius"/>
    </source>
</evidence>
<dbReference type="SUPFAM" id="SSF81324">
    <property type="entry name" value="Voltage-gated potassium channels"/>
    <property type="match status" value="1"/>
</dbReference>
<dbReference type="Pfam" id="PF07885">
    <property type="entry name" value="Ion_trans_2"/>
    <property type="match status" value="1"/>
</dbReference>
<dbReference type="Proteomes" id="UP000035721">
    <property type="component" value="Unassembled WGS sequence"/>
</dbReference>
<keyword evidence="12" id="KW-1185">Reference proteome</keyword>
<evidence type="ECO:0000259" key="10">
    <source>
        <dbReference type="Pfam" id="PF07885"/>
    </source>
</evidence>
<dbReference type="OrthoDB" id="9799090at2"/>
<dbReference type="InterPro" id="IPR027359">
    <property type="entry name" value="Volt_channel_dom_sf"/>
</dbReference>
<dbReference type="GO" id="GO:0008076">
    <property type="term" value="C:voltage-gated potassium channel complex"/>
    <property type="evidence" value="ECO:0007669"/>
    <property type="project" value="InterPro"/>
</dbReference>
<evidence type="ECO:0000256" key="3">
    <source>
        <dbReference type="ARBA" id="ARBA00022692"/>
    </source>
</evidence>
<dbReference type="InterPro" id="IPR028325">
    <property type="entry name" value="VG_K_chnl"/>
</dbReference>
<evidence type="ECO:0000313" key="12">
    <source>
        <dbReference type="Proteomes" id="UP000035721"/>
    </source>
</evidence>
<name>A0A077LVD0_9MICO</name>
<feature type="transmembrane region" description="Helical" evidence="9">
    <location>
        <begin position="46"/>
        <end position="67"/>
    </location>
</feature>
<dbReference type="InterPro" id="IPR013099">
    <property type="entry name" value="K_chnl_dom"/>
</dbReference>
<dbReference type="GO" id="GO:0001508">
    <property type="term" value="P:action potential"/>
    <property type="evidence" value="ECO:0007669"/>
    <property type="project" value="TreeGrafter"/>
</dbReference>
<dbReference type="Gene3D" id="1.10.287.70">
    <property type="match status" value="1"/>
</dbReference>
<keyword evidence="2" id="KW-0813">Transport</keyword>
<keyword evidence="3 9" id="KW-0812">Transmembrane</keyword>
<dbReference type="PANTHER" id="PTHR11537">
    <property type="entry name" value="VOLTAGE-GATED POTASSIUM CHANNEL"/>
    <property type="match status" value="1"/>
</dbReference>
<dbReference type="EMBL" id="CAJB01000124">
    <property type="protein sequence ID" value="CCH77641.1"/>
    <property type="molecule type" value="Genomic_DNA"/>
</dbReference>
<dbReference type="PANTHER" id="PTHR11537:SF254">
    <property type="entry name" value="POTASSIUM VOLTAGE-GATED CHANNEL PROTEIN SHAB"/>
    <property type="match status" value="1"/>
</dbReference>
<feature type="domain" description="Potassium channel" evidence="10">
    <location>
        <begin position="138"/>
        <end position="203"/>
    </location>
</feature>
<dbReference type="STRING" id="1194083.BN12_210009"/>
<evidence type="ECO:0000256" key="7">
    <source>
        <dbReference type="ARBA" id="ARBA00023303"/>
    </source>
</evidence>